<accession>A0A7L4XWE6</accession>
<dbReference type="RefSeq" id="YP_010673538.1">
    <property type="nucleotide sequence ID" value="NC_070986.1"/>
</dbReference>
<protein>
    <submittedName>
        <fullName evidence="3">Scaffolding protein</fullName>
    </submittedName>
</protein>
<feature type="compositionally biased region" description="Acidic residues" evidence="2">
    <location>
        <begin position="35"/>
        <end position="122"/>
    </location>
</feature>
<evidence type="ECO:0000256" key="1">
    <source>
        <dbReference type="SAM" id="Coils"/>
    </source>
</evidence>
<keyword evidence="4" id="KW-1185">Reference proteome</keyword>
<name>A0A7L4XWE6_9CAUD</name>
<keyword evidence="1" id="KW-0175">Coiled coil</keyword>
<reference evidence="3 4" key="1">
    <citation type="submission" date="2019-11" db="EMBL/GenBank/DDBJ databases">
        <authorList>
            <person name="Lozano-Solano D."/>
            <person name="Solano-Castaneda C."/>
            <person name="Acosta-Hoyos A."/>
        </authorList>
    </citation>
    <scope>NUCLEOTIDE SEQUENCE [LARGE SCALE GENOMIC DNA]</scope>
</reference>
<proteinExistence type="predicted"/>
<evidence type="ECO:0000313" key="4">
    <source>
        <dbReference type="Proteomes" id="UP000516521"/>
    </source>
</evidence>
<feature type="coiled-coil region" evidence="1">
    <location>
        <begin position="215"/>
        <end position="242"/>
    </location>
</feature>
<feature type="region of interest" description="Disordered" evidence="2">
    <location>
        <begin position="473"/>
        <end position="494"/>
    </location>
</feature>
<evidence type="ECO:0000313" key="3">
    <source>
        <dbReference type="EMBL" id="QGZ13707.1"/>
    </source>
</evidence>
<sequence length="516" mass="58986">MPQDNYIDPNDFKSFLQLDDLKGSFKEELGRLESEQEPEVDIDDEFPEQTGDEFDFDTDLLGESDELKFEDEDGWEDRDEEGEVEEDGDDSDEGDENTEVEEEDSSDAGYEDDSADGDGEVFDVDYETVITLPDGREMTIEELSNGYLTGADMTERESTLQRHMEAFEERVVGLKDVLELASLEADRVIEDYNGFDWDKLAVEDPQAYVENKRFLEKYTARRNQLEQAQARIKQEAAAKEQEAFQAKSIECVNILKREIPNWDENLYQNLMQYAIDLGATEEEVLKENRPSIFLALHKAYQFDKGKQQVMAKIKRPGAPRKVVKSDAAKSRTSNKPDNAKVAKAFAEGRVSHDKLAVEDPQAYVENKRFLEKYTARRNQLEQAQARIKQEAAAKEQEAFQAKSIECVNILKREIPNWDENLYQNLMQYAIDLGATEEEVLKENRPSIFLALHKAYQFDKGKQQVMAKIKRPGAPRKVVKSDAAKSRTSNKPDNAKVAKAFAEGRVSHEDAFKFLVD</sequence>
<feature type="region of interest" description="Disordered" evidence="2">
    <location>
        <begin position="30"/>
        <end position="122"/>
    </location>
</feature>
<dbReference type="KEGG" id="vg:77949837"/>
<evidence type="ECO:0000256" key="2">
    <source>
        <dbReference type="SAM" id="MobiDB-lite"/>
    </source>
</evidence>
<organism evidence="3 4">
    <name type="scientific">Escherichia phage vB_EcoP_EcoN5</name>
    <dbReference type="NCBI Taxonomy" id="2686238"/>
    <lineage>
        <taxon>Viruses</taxon>
        <taxon>Duplodnaviria</taxon>
        <taxon>Heunggongvirae</taxon>
        <taxon>Uroviricota</taxon>
        <taxon>Caudoviricetes</taxon>
        <taxon>Mktvariviridae</taxon>
        <taxon>Gordonclarkvirinae</taxon>
        <taxon>Kuravirus</taxon>
        <taxon>Kuravirus EcoN5</taxon>
    </lineage>
</organism>
<dbReference type="Proteomes" id="UP000516521">
    <property type="component" value="Segment"/>
</dbReference>
<dbReference type="EMBL" id="MN715356">
    <property type="protein sequence ID" value="QGZ13707.1"/>
    <property type="molecule type" value="Genomic_DNA"/>
</dbReference>
<dbReference type="GeneID" id="77949837"/>
<feature type="coiled-coil region" evidence="1">
    <location>
        <begin position="370"/>
        <end position="397"/>
    </location>
</feature>